<evidence type="ECO:0000256" key="1">
    <source>
        <dbReference type="SAM" id="MobiDB-lite"/>
    </source>
</evidence>
<evidence type="ECO:0000313" key="3">
    <source>
        <dbReference type="Proteomes" id="UP000003963"/>
    </source>
</evidence>
<name>D9WQM9_9ACTN</name>
<gene>
    <name evidence="2" type="ORF">SSOG_07876</name>
</gene>
<feature type="non-terminal residue" evidence="2">
    <location>
        <position position="1"/>
    </location>
</feature>
<protein>
    <submittedName>
        <fullName evidence="2">Polyketide synthase</fullName>
    </submittedName>
</protein>
<keyword evidence="3" id="KW-1185">Reference proteome</keyword>
<dbReference type="Proteomes" id="UP000003963">
    <property type="component" value="Unassembled WGS sequence"/>
</dbReference>
<feature type="compositionally biased region" description="Low complexity" evidence="1">
    <location>
        <begin position="77"/>
        <end position="92"/>
    </location>
</feature>
<reference evidence="2 3" key="1">
    <citation type="submission" date="2009-02" db="EMBL/GenBank/DDBJ databases">
        <title>Annotation of Streptomyces hygroscopicus strain ATCC 53653.</title>
        <authorList>
            <consortium name="The Broad Institute Genome Sequencing Platform"/>
            <consortium name="Broad Institute Microbial Sequencing Center"/>
            <person name="Fischbach M."/>
            <person name="Godfrey P."/>
            <person name="Ward D."/>
            <person name="Young S."/>
            <person name="Zeng Q."/>
            <person name="Koehrsen M."/>
            <person name="Alvarado L."/>
            <person name="Berlin A.M."/>
            <person name="Bochicchio J."/>
            <person name="Borenstein D."/>
            <person name="Chapman S.B."/>
            <person name="Chen Z."/>
            <person name="Engels R."/>
            <person name="Freedman E."/>
            <person name="Gellesch M."/>
            <person name="Goldberg J."/>
            <person name="Griggs A."/>
            <person name="Gujja S."/>
            <person name="Heilman E.R."/>
            <person name="Heiman D.I."/>
            <person name="Hepburn T.A."/>
            <person name="Howarth C."/>
            <person name="Jen D."/>
            <person name="Larson L."/>
            <person name="Lewis B."/>
            <person name="Mehta T."/>
            <person name="Park D."/>
            <person name="Pearson M."/>
            <person name="Richards J."/>
            <person name="Roberts A."/>
            <person name="Saif S."/>
            <person name="Shea T.D."/>
            <person name="Shenoy N."/>
            <person name="Sisk P."/>
            <person name="Stolte C."/>
            <person name="Sykes S.N."/>
            <person name="Thomson T."/>
            <person name="Walk T."/>
            <person name="White J."/>
            <person name="Yandava C."/>
            <person name="Straight P."/>
            <person name="Clardy J."/>
            <person name="Hung D."/>
            <person name="Kolter R."/>
            <person name="Mekalanos J."/>
            <person name="Walker S."/>
            <person name="Walsh C.T."/>
            <person name="Wieland-Brown L.C."/>
            <person name="Haas B."/>
            <person name="Nusbaum C."/>
            <person name="Birren B."/>
        </authorList>
    </citation>
    <scope>NUCLEOTIDE SEQUENCE [LARGE SCALE GENOMIC DNA]</scope>
    <source>
        <strain evidence="2 3">ATCC 53653</strain>
    </source>
</reference>
<organism evidence="2 3">
    <name type="scientific">Streptomyces himastatinicus ATCC 53653</name>
    <dbReference type="NCBI Taxonomy" id="457427"/>
    <lineage>
        <taxon>Bacteria</taxon>
        <taxon>Bacillati</taxon>
        <taxon>Actinomycetota</taxon>
        <taxon>Actinomycetes</taxon>
        <taxon>Kitasatosporales</taxon>
        <taxon>Streptomycetaceae</taxon>
        <taxon>Streptomyces</taxon>
        <taxon>Streptomyces violaceusniger group</taxon>
    </lineage>
</organism>
<feature type="compositionally biased region" description="Basic and acidic residues" evidence="1">
    <location>
        <begin position="55"/>
        <end position="69"/>
    </location>
</feature>
<dbReference type="HOGENOM" id="CLU_2126477_0_0_11"/>
<dbReference type="EMBL" id="GG657754">
    <property type="protein sequence ID" value="EFL28162.1"/>
    <property type="molecule type" value="Genomic_DNA"/>
</dbReference>
<proteinExistence type="predicted"/>
<dbReference type="AlphaFoldDB" id="D9WQM9"/>
<accession>D9WQM9</accession>
<evidence type="ECO:0000313" key="2">
    <source>
        <dbReference type="EMBL" id="EFL28162.1"/>
    </source>
</evidence>
<sequence length="114" mass="11530">GSVQLLTEDPALGPRPNRPRRAAVSAFGISGTQCPSHPGAGPHVREPRTGPGHRAAADHGPLDPVRQERAGPPGPGPAVAHPSWAEPRAAPGPSRPRARHHAVPLPAPGRGGGG</sequence>
<feature type="region of interest" description="Disordered" evidence="1">
    <location>
        <begin position="1"/>
        <end position="114"/>
    </location>
</feature>